<accession>A0A8B5XRL1</accession>
<proteinExistence type="predicted"/>
<name>A0A8B5XRL1_9BACI</name>
<gene>
    <name evidence="1" type="ORF">FQP34_27020</name>
</gene>
<evidence type="ECO:0000313" key="2">
    <source>
        <dbReference type="Proteomes" id="UP000317770"/>
    </source>
</evidence>
<sequence>MCGINFILANTYKEAYKEETYVEFEEGIHSYLLSREKDSNNEFGLLLNLNIYGETILYKEEINELIGICDGVINKYTGEDKEQKVRRFAKELKFFCIEALQRKKQIFAIGD</sequence>
<reference evidence="1 2" key="1">
    <citation type="submission" date="2019-07" db="EMBL/GenBank/DDBJ databases">
        <title>Genome assembly of Bacillus simplex strain GGC-P6A.</title>
        <authorList>
            <person name="Jennings M.E."/>
            <person name="Barton H.A."/>
        </authorList>
    </citation>
    <scope>NUCLEOTIDE SEQUENCE [LARGE SCALE GENOMIC DNA]</scope>
    <source>
        <strain evidence="1 2">GGC-P6A</strain>
    </source>
</reference>
<evidence type="ECO:0000313" key="1">
    <source>
        <dbReference type="EMBL" id="TVX75777.1"/>
    </source>
</evidence>
<protein>
    <submittedName>
        <fullName evidence="1">Uncharacterized protein</fullName>
    </submittedName>
</protein>
<dbReference type="Proteomes" id="UP000317770">
    <property type="component" value="Unassembled WGS sequence"/>
</dbReference>
<dbReference type="EMBL" id="VNKI01000023">
    <property type="protein sequence ID" value="TVX75777.1"/>
    <property type="molecule type" value="Genomic_DNA"/>
</dbReference>
<organism evidence="1 2">
    <name type="scientific">Peribacillus simplex</name>
    <dbReference type="NCBI Taxonomy" id="1478"/>
    <lineage>
        <taxon>Bacteria</taxon>
        <taxon>Bacillati</taxon>
        <taxon>Bacillota</taxon>
        <taxon>Bacilli</taxon>
        <taxon>Bacillales</taxon>
        <taxon>Bacillaceae</taxon>
        <taxon>Peribacillus</taxon>
    </lineage>
</organism>
<dbReference type="AlphaFoldDB" id="A0A8B5XRL1"/>
<dbReference type="RefSeq" id="WP_144481132.1">
    <property type="nucleotide sequence ID" value="NZ_JBNNSJ010000041.1"/>
</dbReference>
<comment type="caution">
    <text evidence="1">The sequence shown here is derived from an EMBL/GenBank/DDBJ whole genome shotgun (WGS) entry which is preliminary data.</text>
</comment>